<dbReference type="InterPro" id="IPR001162">
    <property type="entry name" value="UvrC_RNase_H_dom"/>
</dbReference>
<dbReference type="Pfam" id="PF22920">
    <property type="entry name" value="UvrC_RNaseH"/>
    <property type="match status" value="1"/>
</dbReference>
<dbReference type="Pfam" id="PF01541">
    <property type="entry name" value="GIY-YIG"/>
    <property type="match status" value="1"/>
</dbReference>
<evidence type="ECO:0000256" key="3">
    <source>
        <dbReference type="ARBA" id="ARBA00022769"/>
    </source>
</evidence>
<dbReference type="InterPro" id="IPR000305">
    <property type="entry name" value="GIY-YIG_endonuc"/>
</dbReference>
<dbReference type="Gene3D" id="4.10.860.10">
    <property type="entry name" value="UVR domain"/>
    <property type="match status" value="1"/>
</dbReference>
<dbReference type="InterPro" id="IPR001943">
    <property type="entry name" value="UVR_dom"/>
</dbReference>
<evidence type="ECO:0000256" key="2">
    <source>
        <dbReference type="ARBA" id="ARBA00022763"/>
    </source>
</evidence>
<dbReference type="CDD" id="cd10434">
    <property type="entry name" value="GIY-YIG_UvrC_Cho"/>
    <property type="match status" value="1"/>
</dbReference>
<dbReference type="EMBL" id="BARV01002627">
    <property type="protein sequence ID" value="GAH94282.1"/>
    <property type="molecule type" value="Genomic_DNA"/>
</dbReference>
<dbReference type="InterPro" id="IPR050066">
    <property type="entry name" value="UvrABC_protein_C"/>
</dbReference>
<feature type="non-terminal residue" evidence="9">
    <location>
        <position position="406"/>
    </location>
</feature>
<dbReference type="GO" id="GO:0009381">
    <property type="term" value="F:excinuclease ABC activity"/>
    <property type="evidence" value="ECO:0007669"/>
    <property type="project" value="InterPro"/>
</dbReference>
<evidence type="ECO:0008006" key="10">
    <source>
        <dbReference type="Google" id="ProtNLM"/>
    </source>
</evidence>
<feature type="domain" description="UVR" evidence="6">
    <location>
        <begin position="189"/>
        <end position="224"/>
    </location>
</feature>
<dbReference type="SUPFAM" id="SSF82771">
    <property type="entry name" value="GIY-YIG endonuclease"/>
    <property type="match status" value="1"/>
</dbReference>
<dbReference type="Gene3D" id="3.40.1440.10">
    <property type="entry name" value="GIY-YIG endonuclease"/>
    <property type="match status" value="1"/>
</dbReference>
<keyword evidence="5" id="KW-0234">DNA repair</keyword>
<dbReference type="SUPFAM" id="SSF46600">
    <property type="entry name" value="C-terminal UvrC-binding domain of UvrB"/>
    <property type="match status" value="1"/>
</dbReference>
<feature type="domain" description="GIY-YIG" evidence="7">
    <location>
        <begin position="1"/>
        <end position="78"/>
    </location>
</feature>
<dbReference type="InterPro" id="IPR004791">
    <property type="entry name" value="UvrC"/>
</dbReference>
<dbReference type="PROSITE" id="PS50165">
    <property type="entry name" value="UVRC"/>
    <property type="match status" value="1"/>
</dbReference>
<dbReference type="PANTHER" id="PTHR30562:SF1">
    <property type="entry name" value="UVRABC SYSTEM PROTEIN C"/>
    <property type="match status" value="1"/>
</dbReference>
<dbReference type="PANTHER" id="PTHR30562">
    <property type="entry name" value="UVRC/OXIDOREDUCTASE"/>
    <property type="match status" value="1"/>
</dbReference>
<organism evidence="9">
    <name type="scientific">marine sediment metagenome</name>
    <dbReference type="NCBI Taxonomy" id="412755"/>
    <lineage>
        <taxon>unclassified sequences</taxon>
        <taxon>metagenomes</taxon>
        <taxon>ecological metagenomes</taxon>
    </lineage>
</organism>
<dbReference type="InterPro" id="IPR038476">
    <property type="entry name" value="UvrC_RNase_H_dom_sf"/>
</dbReference>
<dbReference type="NCBIfam" id="TIGR00194">
    <property type="entry name" value="uvrC"/>
    <property type="match status" value="1"/>
</dbReference>
<sequence>MYIFKNSKGKIIYIGKAKDLYSRIKSYFQDRSDNFLYAKPLDFAKKIKSIDYIVTDNETEALILEGSLIKKNKPKYNIDLKDDKSYPFIAVTVGEKFPRVFLTRNRNIKGAKYFGPYTDAGAVRKTLEYLRKIFQIRDCKKARPGKSKNMPCLNYHIKLCPAPCTGNVSQEEYGRNIDFTMLFLKGKDRTIIGRLKAKMEQYSKNREFEKAAELKNKIGDINKLHKDQKIFFTAESTWDFISTARDADDAVISLFTYRSGVLAVVNNFIINNIRYFKDDEILSGFIENYYPNINDVPSKIFCPFEIENTELISKWLTEKKGRNIEIRVPKIGEKKKIMEMVVRNSRLYLEKKRFEKSTGISQVYKNFVKLKKVLGLVNIPRRIECFDISNLKDTFPVGSMSVALDG</sequence>
<proteinExistence type="predicted"/>
<evidence type="ECO:0000256" key="5">
    <source>
        <dbReference type="ARBA" id="ARBA00023204"/>
    </source>
</evidence>
<evidence type="ECO:0000256" key="4">
    <source>
        <dbReference type="ARBA" id="ARBA00022881"/>
    </source>
</evidence>
<evidence type="ECO:0000259" key="6">
    <source>
        <dbReference type="PROSITE" id="PS50151"/>
    </source>
</evidence>
<keyword evidence="2" id="KW-0227">DNA damage</keyword>
<accession>X1JJM4</accession>
<feature type="domain" description="UvrC family homology region profile" evidence="8">
    <location>
        <begin position="240"/>
        <end position="406"/>
    </location>
</feature>
<keyword evidence="4" id="KW-0267">Excision nuclease</keyword>
<dbReference type="InterPro" id="IPR036876">
    <property type="entry name" value="UVR_dom_sf"/>
</dbReference>
<dbReference type="GO" id="GO:0006289">
    <property type="term" value="P:nucleotide-excision repair"/>
    <property type="evidence" value="ECO:0007669"/>
    <property type="project" value="InterPro"/>
</dbReference>
<dbReference type="GO" id="GO:0009380">
    <property type="term" value="C:excinuclease repair complex"/>
    <property type="evidence" value="ECO:0007669"/>
    <property type="project" value="InterPro"/>
</dbReference>
<protein>
    <recommendedName>
        <fullName evidence="10">GIY-YIG domain-containing protein</fullName>
    </recommendedName>
</protein>
<dbReference type="PROSITE" id="PS50151">
    <property type="entry name" value="UVR"/>
    <property type="match status" value="1"/>
</dbReference>
<dbReference type="PROSITE" id="PS50164">
    <property type="entry name" value="GIY_YIG"/>
    <property type="match status" value="1"/>
</dbReference>
<dbReference type="SMART" id="SM00465">
    <property type="entry name" value="GIYc"/>
    <property type="match status" value="1"/>
</dbReference>
<gene>
    <name evidence="9" type="ORF">S06H3_06690</name>
</gene>
<dbReference type="AlphaFoldDB" id="X1JJM4"/>
<comment type="caution">
    <text evidence="9">The sequence shown here is derived from an EMBL/GenBank/DDBJ whole genome shotgun (WGS) entry which is preliminary data.</text>
</comment>
<evidence type="ECO:0000313" key="9">
    <source>
        <dbReference type="EMBL" id="GAH94282.1"/>
    </source>
</evidence>
<name>X1JJM4_9ZZZZ</name>
<dbReference type="InterPro" id="IPR047296">
    <property type="entry name" value="GIY-YIG_UvrC_Cho"/>
</dbReference>
<evidence type="ECO:0000256" key="1">
    <source>
        <dbReference type="ARBA" id="ARBA00022490"/>
    </source>
</evidence>
<evidence type="ECO:0000259" key="7">
    <source>
        <dbReference type="PROSITE" id="PS50164"/>
    </source>
</evidence>
<evidence type="ECO:0000259" key="8">
    <source>
        <dbReference type="PROSITE" id="PS50165"/>
    </source>
</evidence>
<dbReference type="Pfam" id="PF02151">
    <property type="entry name" value="UVR"/>
    <property type="match status" value="1"/>
</dbReference>
<dbReference type="Gene3D" id="3.30.420.340">
    <property type="entry name" value="UvrC, RNAse H endonuclease domain"/>
    <property type="match status" value="1"/>
</dbReference>
<dbReference type="InterPro" id="IPR035901">
    <property type="entry name" value="GIY-YIG_endonuc_sf"/>
</dbReference>
<reference evidence="9" key="1">
    <citation type="journal article" date="2014" name="Front. Microbiol.">
        <title>High frequency of phylogenetically diverse reductive dehalogenase-homologous genes in deep subseafloor sedimentary metagenomes.</title>
        <authorList>
            <person name="Kawai M."/>
            <person name="Futagami T."/>
            <person name="Toyoda A."/>
            <person name="Takaki Y."/>
            <person name="Nishi S."/>
            <person name="Hori S."/>
            <person name="Arai W."/>
            <person name="Tsubouchi T."/>
            <person name="Morono Y."/>
            <person name="Uchiyama I."/>
            <person name="Ito T."/>
            <person name="Fujiyama A."/>
            <person name="Inagaki F."/>
            <person name="Takami H."/>
        </authorList>
    </citation>
    <scope>NUCLEOTIDE SEQUENCE</scope>
    <source>
        <strain evidence="9">Expedition CK06-06</strain>
    </source>
</reference>
<keyword evidence="1" id="KW-0963">Cytoplasm</keyword>
<dbReference type="FunFam" id="3.40.1440.10:FF:000001">
    <property type="entry name" value="UvrABC system protein C"/>
    <property type="match status" value="1"/>
</dbReference>
<dbReference type="Pfam" id="PF08459">
    <property type="entry name" value="UvrC_RNaseH_dom"/>
    <property type="match status" value="1"/>
</dbReference>
<keyword evidence="3" id="KW-0228">DNA excision</keyword>